<accession>K1TDY9</accession>
<gene>
    <name evidence="1" type="ORF">LEA_07289</name>
</gene>
<comment type="caution">
    <text evidence="1">The sequence shown here is derived from an EMBL/GenBank/DDBJ whole genome shotgun (WGS) entry which is preliminary data.</text>
</comment>
<organism evidence="1">
    <name type="scientific">human gut metagenome</name>
    <dbReference type="NCBI Taxonomy" id="408170"/>
    <lineage>
        <taxon>unclassified sequences</taxon>
        <taxon>metagenomes</taxon>
        <taxon>organismal metagenomes</taxon>
    </lineage>
</organism>
<dbReference type="AlphaFoldDB" id="K1TDY9"/>
<dbReference type="EMBL" id="AJWY01004793">
    <property type="protein sequence ID" value="EKC71387.1"/>
    <property type="molecule type" value="Genomic_DNA"/>
</dbReference>
<evidence type="ECO:0000313" key="1">
    <source>
        <dbReference type="EMBL" id="EKC71387.1"/>
    </source>
</evidence>
<sequence>MPQGQRCIAARIHCNGRAALRLRKKDTMKPDLENSRSFAMTLAHRAVRDVRRDGFRQLRNYVDMCALLAQRPDLKRFFDHAQTVLQRTDSLYYKLINNLVAQVNEDAICTAGINLGFDAIISCASNNRKQNGETRSWLNVGFCSAPELDDAIIQAEAGSSYAWVLYADEDLTPKTVAMLQSHTHSVFFVLFDAQKFNEATMERIAGCSNVITLLCLHESEITTEACRAANAMRSKTDVLWLFWWKWGGQMPPRP</sequence>
<name>K1TDY9_9ZZZZ</name>
<reference evidence="1" key="1">
    <citation type="journal article" date="2013" name="Environ. Microbiol.">
        <title>Microbiota from the distal guts of lean and obese adolescents exhibit partial functional redundancy besides clear differences in community structure.</title>
        <authorList>
            <person name="Ferrer M."/>
            <person name="Ruiz A."/>
            <person name="Lanza F."/>
            <person name="Haange S.B."/>
            <person name="Oberbach A."/>
            <person name="Till H."/>
            <person name="Bargiela R."/>
            <person name="Campoy C."/>
            <person name="Segura M.T."/>
            <person name="Richter M."/>
            <person name="von Bergen M."/>
            <person name="Seifert J."/>
            <person name="Suarez A."/>
        </authorList>
    </citation>
    <scope>NUCLEOTIDE SEQUENCE</scope>
</reference>
<proteinExistence type="predicted"/>
<protein>
    <submittedName>
        <fullName evidence="1">Uncharacterized protein</fullName>
    </submittedName>
</protein>